<evidence type="ECO:0000313" key="1">
    <source>
        <dbReference type="EMBL" id="KQB83899.1"/>
    </source>
</evidence>
<dbReference type="Proteomes" id="UP000050517">
    <property type="component" value="Unassembled WGS sequence"/>
</dbReference>
<dbReference type="RefSeq" id="WP_055123026.1">
    <property type="nucleotide sequence ID" value="NZ_LKST01000003.1"/>
</dbReference>
<accession>A0A0Q0UC18</accession>
<dbReference type="PATRIC" id="fig|1544416.3.peg.1974"/>
<dbReference type="AlphaFoldDB" id="A0A0Q0UC18"/>
<protein>
    <recommendedName>
        <fullName evidence="3">Holin</fullName>
    </recommendedName>
</protein>
<proteinExistence type="predicted"/>
<dbReference type="EMBL" id="LKST01000003">
    <property type="protein sequence ID" value="KQB83899.1"/>
    <property type="molecule type" value="Genomic_DNA"/>
</dbReference>
<sequence>MSATISQAVAAALETQPWFTRRKDTIAAVAGTILQMVNLVAAQATEWPPTAAVALAVVVGVLQVVVHAATPGAITPSMATRLEDAASTPAVDVVSHEREGLAVSPMGEH</sequence>
<dbReference type="STRING" id="1544416.Cocul_01975"/>
<reference evidence="1 2" key="1">
    <citation type="submission" date="2015-10" db="EMBL/GenBank/DDBJ databases">
        <title>Corynebacteirum lowii and Corynebacterium oculi species nova, derived from human clinical disease and and emended description of Corynebacterium mastiditis.</title>
        <authorList>
            <person name="Bernard K."/>
            <person name="Pacheco A.L."/>
            <person name="Mcdougall C."/>
            <person name="Burtx T."/>
            <person name="Weibe D."/>
            <person name="Tyler S."/>
            <person name="Olson A.B."/>
            <person name="Cnockaert M."/>
            <person name="Eguchi H."/>
            <person name="Kuwahara T."/>
            <person name="Nakayama-Imaohji H."/>
            <person name="Boudewijins M."/>
            <person name="Van Hoecke F."/>
            <person name="Bernier A.-M."/>
            <person name="Vandamme P."/>
        </authorList>
    </citation>
    <scope>NUCLEOTIDE SEQUENCE [LARGE SCALE GENOMIC DNA]</scope>
    <source>
        <strain evidence="1 2">NML 130210</strain>
    </source>
</reference>
<organism evidence="1 2">
    <name type="scientific">Corynebacterium oculi</name>
    <dbReference type="NCBI Taxonomy" id="1544416"/>
    <lineage>
        <taxon>Bacteria</taxon>
        <taxon>Bacillati</taxon>
        <taxon>Actinomycetota</taxon>
        <taxon>Actinomycetes</taxon>
        <taxon>Mycobacteriales</taxon>
        <taxon>Corynebacteriaceae</taxon>
        <taxon>Corynebacterium</taxon>
    </lineage>
</organism>
<keyword evidence="2" id="KW-1185">Reference proteome</keyword>
<comment type="caution">
    <text evidence="1">The sequence shown here is derived from an EMBL/GenBank/DDBJ whole genome shotgun (WGS) entry which is preliminary data.</text>
</comment>
<gene>
    <name evidence="1" type="ORF">Cocul_01975</name>
</gene>
<evidence type="ECO:0000313" key="2">
    <source>
        <dbReference type="Proteomes" id="UP000050517"/>
    </source>
</evidence>
<name>A0A0Q0UC18_9CORY</name>
<evidence type="ECO:0008006" key="3">
    <source>
        <dbReference type="Google" id="ProtNLM"/>
    </source>
</evidence>